<evidence type="ECO:0000313" key="1">
    <source>
        <dbReference type="EMBL" id="PWZ26013.1"/>
    </source>
</evidence>
<proteinExistence type="predicted"/>
<dbReference type="EMBL" id="NCVQ01000005">
    <property type="protein sequence ID" value="PWZ26013.1"/>
    <property type="molecule type" value="Genomic_DNA"/>
</dbReference>
<dbReference type="AlphaFoldDB" id="A0A3L6EZG8"/>
<comment type="caution">
    <text evidence="1">The sequence shown here is derived from an EMBL/GenBank/DDBJ whole genome shotgun (WGS) entry which is preliminary data.</text>
</comment>
<gene>
    <name evidence="1" type="ORF">Zm00014a_009237</name>
</gene>
<organism evidence="1">
    <name type="scientific">Zea mays</name>
    <name type="common">Maize</name>
    <dbReference type="NCBI Taxonomy" id="4577"/>
    <lineage>
        <taxon>Eukaryota</taxon>
        <taxon>Viridiplantae</taxon>
        <taxon>Streptophyta</taxon>
        <taxon>Embryophyta</taxon>
        <taxon>Tracheophyta</taxon>
        <taxon>Spermatophyta</taxon>
        <taxon>Magnoliopsida</taxon>
        <taxon>Liliopsida</taxon>
        <taxon>Poales</taxon>
        <taxon>Poaceae</taxon>
        <taxon>PACMAD clade</taxon>
        <taxon>Panicoideae</taxon>
        <taxon>Andropogonodae</taxon>
        <taxon>Andropogoneae</taxon>
        <taxon>Tripsacinae</taxon>
        <taxon>Zea</taxon>
    </lineage>
</organism>
<dbReference type="ExpressionAtlas" id="A0A3L6EZG8">
    <property type="expression patterns" value="baseline and differential"/>
</dbReference>
<reference evidence="1" key="1">
    <citation type="journal article" date="2018" name="Nat. Genet.">
        <title>Extensive intraspecific gene order and gene structural variations between Mo17 and other maize genomes.</title>
        <authorList>
            <person name="Sun S."/>
            <person name="Zhou Y."/>
            <person name="Chen J."/>
            <person name="Shi J."/>
            <person name="Zhao H."/>
            <person name="Zhao H."/>
            <person name="Song W."/>
            <person name="Zhang M."/>
            <person name="Cui Y."/>
            <person name="Dong X."/>
            <person name="Liu H."/>
            <person name="Ma X."/>
            <person name="Jiao Y."/>
            <person name="Wang B."/>
            <person name="Wei X."/>
            <person name="Stein J.C."/>
            <person name="Glaubitz J.C."/>
            <person name="Lu F."/>
            <person name="Yu G."/>
            <person name="Liang C."/>
            <person name="Fengler K."/>
            <person name="Li B."/>
            <person name="Rafalski A."/>
            <person name="Schnable P.S."/>
            <person name="Ware D.H."/>
            <person name="Buckler E.S."/>
            <person name="Lai J."/>
        </authorList>
    </citation>
    <scope>NUCLEOTIDE SEQUENCE [LARGE SCALE GENOMIC DNA]</scope>
    <source>
        <tissue evidence="1">Seedling</tissue>
    </source>
</reference>
<dbReference type="Proteomes" id="UP000251960">
    <property type="component" value="Chromosome 4"/>
</dbReference>
<protein>
    <submittedName>
        <fullName evidence="1">Uncharacterized protein</fullName>
    </submittedName>
</protein>
<sequence>MRPLAIWAMQWALSKPKLHNTPQADIPQDSFPKNQFAYARITKLLQLPEDESSKSFVRVVYEIIRNRFRS</sequence>
<accession>A0A3L6EZG8</accession>
<name>A0A3L6EZG8_MAIZE</name>